<organism evidence="4">
    <name type="scientific">Soboliphyme baturini</name>
    <dbReference type="NCBI Taxonomy" id="241478"/>
    <lineage>
        <taxon>Eukaryota</taxon>
        <taxon>Metazoa</taxon>
        <taxon>Ecdysozoa</taxon>
        <taxon>Nematoda</taxon>
        <taxon>Enoplea</taxon>
        <taxon>Dorylaimia</taxon>
        <taxon>Dioctophymatida</taxon>
        <taxon>Dioctophymatoidea</taxon>
        <taxon>Soboliphymatidae</taxon>
        <taxon>Soboliphyme</taxon>
    </lineage>
</organism>
<dbReference type="Gene3D" id="1.20.960.40">
    <property type="match status" value="1"/>
</dbReference>
<keyword evidence="3" id="KW-0206">Cytoskeleton</keyword>
<dbReference type="PANTHER" id="PTHR15431:SF4">
    <property type="entry name" value="PROTEIN TONNEAU 1B"/>
    <property type="match status" value="1"/>
</dbReference>
<accession>A0A183IPS1</accession>
<protein>
    <submittedName>
        <fullName evidence="4">LisH domain-containing protein</fullName>
    </submittedName>
</protein>
<keyword evidence="2" id="KW-0963">Cytoplasm</keyword>
<evidence type="ECO:0000313" key="4">
    <source>
        <dbReference type="WBParaSite" id="SBAD_0000584101-mRNA-1"/>
    </source>
</evidence>
<dbReference type="AlphaFoldDB" id="A0A183IPS1"/>
<dbReference type="WBParaSite" id="SBAD_0000584101-mRNA-1">
    <property type="protein sequence ID" value="SBAD_0000584101-mRNA-1"/>
    <property type="gene ID" value="SBAD_0000584101"/>
</dbReference>
<sequence>LKEILVKTGTLSRTRAHLHKKVFEILNNEVEPPEEPPPENTLINALIYEYLTFNHYDNTAEVLNLESGQPRNRLTKADVMSKLGIQSSNTSS</sequence>
<evidence type="ECO:0000256" key="1">
    <source>
        <dbReference type="ARBA" id="ARBA00004245"/>
    </source>
</evidence>
<dbReference type="PROSITE" id="PS50896">
    <property type="entry name" value="LISH"/>
    <property type="match status" value="1"/>
</dbReference>
<dbReference type="GO" id="GO:0015630">
    <property type="term" value="C:microtubule cytoskeleton"/>
    <property type="evidence" value="ECO:0007669"/>
    <property type="project" value="UniProtKB-ARBA"/>
</dbReference>
<reference evidence="4" key="1">
    <citation type="submission" date="2016-06" db="UniProtKB">
        <authorList>
            <consortium name="WormBaseParasite"/>
        </authorList>
    </citation>
    <scope>IDENTIFICATION</scope>
</reference>
<dbReference type="InterPro" id="IPR006594">
    <property type="entry name" value="LisH"/>
</dbReference>
<comment type="subcellular location">
    <subcellularLocation>
        <location evidence="1">Cytoplasm</location>
        <location evidence="1">Cytoskeleton</location>
    </subcellularLocation>
</comment>
<dbReference type="SMART" id="SM00667">
    <property type="entry name" value="LisH"/>
    <property type="match status" value="1"/>
</dbReference>
<name>A0A183IPS1_9BILA</name>
<evidence type="ECO:0000256" key="3">
    <source>
        <dbReference type="ARBA" id="ARBA00023212"/>
    </source>
</evidence>
<dbReference type="PANTHER" id="PTHR15431">
    <property type="entry name" value="FGFR1 ONCOGENE PARTNER/LISH DOMAIN-CONTAINING PROTEIN"/>
    <property type="match status" value="1"/>
</dbReference>
<proteinExistence type="predicted"/>
<evidence type="ECO:0000256" key="2">
    <source>
        <dbReference type="ARBA" id="ARBA00022490"/>
    </source>
</evidence>